<dbReference type="AlphaFoldDB" id="A0A1X0AXN5"/>
<gene>
    <name evidence="3" type="ORF">BST13_15480</name>
</gene>
<evidence type="ECO:0000256" key="1">
    <source>
        <dbReference type="SAM" id="MobiDB-lite"/>
    </source>
</evidence>
<dbReference type="InterPro" id="IPR000673">
    <property type="entry name" value="Sig_transdc_resp-reg_Me-estase"/>
</dbReference>
<dbReference type="Pfam" id="PF01339">
    <property type="entry name" value="CheB_methylest"/>
    <property type="match status" value="1"/>
</dbReference>
<name>A0A1X0AXN5_9MYCO</name>
<dbReference type="STRING" id="1927124.BST13_15480"/>
<evidence type="ECO:0000313" key="3">
    <source>
        <dbReference type="EMBL" id="ORA34841.1"/>
    </source>
</evidence>
<dbReference type="Gene3D" id="3.40.50.180">
    <property type="entry name" value="Methylesterase CheB, C-terminal domain"/>
    <property type="match status" value="1"/>
</dbReference>
<dbReference type="EMBL" id="MVHF01000014">
    <property type="protein sequence ID" value="ORA34841.1"/>
    <property type="molecule type" value="Genomic_DNA"/>
</dbReference>
<dbReference type="InterPro" id="IPR035909">
    <property type="entry name" value="CheB_C"/>
</dbReference>
<accession>A0A1X0AXN5</accession>
<keyword evidence="4" id="KW-1185">Reference proteome</keyword>
<dbReference type="GO" id="GO:0006935">
    <property type="term" value="P:chemotaxis"/>
    <property type="evidence" value="ECO:0007669"/>
    <property type="project" value="InterPro"/>
</dbReference>
<comment type="caution">
    <text evidence="3">The sequence shown here is derived from an EMBL/GenBank/DDBJ whole genome shotgun (WGS) entry which is preliminary data.</text>
</comment>
<evidence type="ECO:0000313" key="4">
    <source>
        <dbReference type="Proteomes" id="UP000192448"/>
    </source>
</evidence>
<proteinExistence type="predicted"/>
<evidence type="ECO:0000259" key="2">
    <source>
        <dbReference type="Pfam" id="PF01339"/>
    </source>
</evidence>
<dbReference type="GO" id="GO:0000156">
    <property type="term" value="F:phosphorelay response regulator activity"/>
    <property type="evidence" value="ECO:0007669"/>
    <property type="project" value="InterPro"/>
</dbReference>
<feature type="domain" description="CheB-type methylesterase" evidence="2">
    <location>
        <begin position="2"/>
        <end position="42"/>
    </location>
</feature>
<dbReference type="GO" id="GO:0008984">
    <property type="term" value="F:protein-glutamate methylesterase activity"/>
    <property type="evidence" value="ECO:0007669"/>
    <property type="project" value="InterPro"/>
</dbReference>
<sequence>MVAVGASAGGVEALTRLAAGLPPDLPYAVLVVLHMPADAPSSRRFGDGRSHRTAQRAGDRGA</sequence>
<protein>
    <recommendedName>
        <fullName evidence="2">CheB-type methylesterase domain-containing protein</fullName>
    </recommendedName>
</protein>
<dbReference type="Proteomes" id="UP000192448">
    <property type="component" value="Unassembled WGS sequence"/>
</dbReference>
<organism evidence="3 4">
    <name type="scientific">Mycobacterium aquaticum</name>
    <dbReference type="NCBI Taxonomy" id="1927124"/>
    <lineage>
        <taxon>Bacteria</taxon>
        <taxon>Bacillati</taxon>
        <taxon>Actinomycetota</taxon>
        <taxon>Actinomycetes</taxon>
        <taxon>Mycobacteriales</taxon>
        <taxon>Mycobacteriaceae</taxon>
        <taxon>Mycobacterium</taxon>
    </lineage>
</organism>
<dbReference type="SUPFAM" id="SSF52738">
    <property type="entry name" value="Methylesterase CheB, C-terminal domain"/>
    <property type="match status" value="1"/>
</dbReference>
<dbReference type="GO" id="GO:0005737">
    <property type="term" value="C:cytoplasm"/>
    <property type="evidence" value="ECO:0007669"/>
    <property type="project" value="InterPro"/>
</dbReference>
<feature type="region of interest" description="Disordered" evidence="1">
    <location>
        <begin position="39"/>
        <end position="62"/>
    </location>
</feature>
<reference evidence="3 4" key="1">
    <citation type="submission" date="2017-02" db="EMBL/GenBank/DDBJ databases">
        <title>The new phylogeny of genus Mycobacterium.</title>
        <authorList>
            <person name="Tortoli E."/>
            <person name="Trovato A."/>
            <person name="Cirillo D.M."/>
        </authorList>
    </citation>
    <scope>NUCLEOTIDE SEQUENCE [LARGE SCALE GENOMIC DNA]</scope>
    <source>
        <strain evidence="3 4">RW6</strain>
    </source>
</reference>